<evidence type="ECO:0000256" key="2">
    <source>
        <dbReference type="SAM" id="SignalP"/>
    </source>
</evidence>
<protein>
    <recommendedName>
        <fullName evidence="3">Secretion system C-terminal sorting domain-containing protein</fullName>
    </recommendedName>
</protein>
<feature type="region of interest" description="Disordered" evidence="1">
    <location>
        <begin position="675"/>
        <end position="696"/>
    </location>
</feature>
<reference evidence="4 5" key="1">
    <citation type="submission" date="2018-04" db="EMBL/GenBank/DDBJ databases">
        <title>Adhaeribacter sp. HMF7616 genome sequencing and assembly.</title>
        <authorList>
            <person name="Kang H."/>
            <person name="Kang J."/>
            <person name="Cha I."/>
            <person name="Kim H."/>
            <person name="Joh K."/>
        </authorList>
    </citation>
    <scope>NUCLEOTIDE SEQUENCE [LARGE SCALE GENOMIC DNA]</scope>
    <source>
        <strain evidence="4 5">HMF7616</strain>
    </source>
</reference>
<evidence type="ECO:0000256" key="1">
    <source>
        <dbReference type="SAM" id="MobiDB-lite"/>
    </source>
</evidence>
<dbReference type="SUPFAM" id="SSF50998">
    <property type="entry name" value="Quinoprotein alcohol dehydrogenase-like"/>
    <property type="match status" value="1"/>
</dbReference>
<evidence type="ECO:0000259" key="3">
    <source>
        <dbReference type="Pfam" id="PF18962"/>
    </source>
</evidence>
<gene>
    <name evidence="4" type="ORF">AHMF7616_03503</name>
</gene>
<dbReference type="InterPro" id="IPR011047">
    <property type="entry name" value="Quinoprotein_ADH-like_sf"/>
</dbReference>
<dbReference type="Gene3D" id="2.60.40.4070">
    <property type="match status" value="1"/>
</dbReference>
<dbReference type="NCBIfam" id="TIGR04183">
    <property type="entry name" value="Por_Secre_tail"/>
    <property type="match status" value="1"/>
</dbReference>
<evidence type="ECO:0000313" key="4">
    <source>
        <dbReference type="EMBL" id="RDC64881.1"/>
    </source>
</evidence>
<feature type="chain" id="PRO_5016661807" description="Secretion system C-terminal sorting domain-containing protein" evidence="2">
    <location>
        <begin position="41"/>
        <end position="1537"/>
    </location>
</feature>
<evidence type="ECO:0000313" key="5">
    <source>
        <dbReference type="Proteomes" id="UP000253919"/>
    </source>
</evidence>
<feature type="compositionally biased region" description="Basic and acidic residues" evidence="1">
    <location>
        <begin position="266"/>
        <end position="277"/>
    </location>
</feature>
<dbReference type="RefSeq" id="WP_115373972.1">
    <property type="nucleotide sequence ID" value="NZ_QASA01000001.1"/>
</dbReference>
<dbReference type="InterPro" id="IPR026444">
    <property type="entry name" value="Secre_tail"/>
</dbReference>
<feature type="compositionally biased region" description="Basic and acidic residues" evidence="1">
    <location>
        <begin position="684"/>
        <end position="693"/>
    </location>
</feature>
<dbReference type="PANTHER" id="PTHR42754:SF1">
    <property type="entry name" value="LIPOPROTEIN"/>
    <property type="match status" value="1"/>
</dbReference>
<dbReference type="PANTHER" id="PTHR42754">
    <property type="entry name" value="ENDOGLUCANASE"/>
    <property type="match status" value="1"/>
</dbReference>
<dbReference type="OrthoDB" id="9779968at2"/>
<dbReference type="Proteomes" id="UP000253919">
    <property type="component" value="Unassembled WGS sequence"/>
</dbReference>
<organism evidence="4 5">
    <name type="scientific">Adhaeribacter pallidiroseus</name>
    <dbReference type="NCBI Taxonomy" id="2072847"/>
    <lineage>
        <taxon>Bacteria</taxon>
        <taxon>Pseudomonadati</taxon>
        <taxon>Bacteroidota</taxon>
        <taxon>Cytophagia</taxon>
        <taxon>Cytophagales</taxon>
        <taxon>Hymenobacteraceae</taxon>
        <taxon>Adhaeribacter</taxon>
    </lineage>
</organism>
<keyword evidence="2" id="KW-0732">Signal</keyword>
<keyword evidence="5" id="KW-1185">Reference proteome</keyword>
<feature type="region of interest" description="Disordered" evidence="1">
    <location>
        <begin position="256"/>
        <end position="277"/>
    </location>
</feature>
<feature type="signal peptide" evidence="2">
    <location>
        <begin position="1"/>
        <end position="40"/>
    </location>
</feature>
<sequence length="1537" mass="167018">MKTSFTPSVFWLPAFYFFRNLAQILILLLFCLCLSPFAQAQTIEWDKTFGGSGNDKLSTVQPTSDGGYILGGSSSSGISGEKSEPNRGGNDYWMVKTDAQGQKIWDKTFGSAGDDFLNVVQQTQDGGYILGGYSSSDKSGDKSQDGNGGADEWGLIANDFWIIKVNSQGSKEWDKTIGGIGEDQLQTIYQTKDGGYLLGGTSFAGISGDKSQSSKGNSDYWIVKINASGQKEWDQAFGGDRFEYLAELQPTADGGYILGGNSSSDKGGDKSEPNRINREKYKETHDYWIVKLSATGQKEWDRTYGGEVSEFLTALQPTRDGGYILGGTSNSGKTGDKSEGVKSTCRYSYCKLNYWVVKLNSTGNKEWDKTLGGNYSEYLTALQQTSSGGYLIGGYSESDQGGDKSDSNKIGNKGYNYNDYWVVTLDAQGNKLADKTIGGTNYDELAAIINTPDGGFLLGGYSHSGISGDKTEPNRDPDFTTNTNAYDYWIVKIDNGIKKDQNLVFDTISYKTHLDSPFTLSAKASTGLPVTFSIVSGPATVKNNVVTLTGKNGLVTVKATQTGNTTYNSVSITQTFYVYLPAPITKQWDQFLGGSADDGLATLIATPDGGYLLGGNSSSGISGTKSEPNRGRSDYWIIKVDVNGQKVWDKTFGGADSEYLKALVATPDGGYLLGGTSESGISGDKTEDRKGEPDEFGYPDSDYWVIKIDAKGNKIWDKTLGGDFGESLTSVAAAPDGSLLLSGLSYSGISDDKTEDRQGCNPEYPDYICYNDVWVVKLDRDGNKLWDRTLGYKEGDDNPTFLLATPDNQFLLGGTYNGYWLLKLDTNGQQVWEKRYFAGILQKVITTFDGGFLLGGWSGHSITQDKSEPVIGDPFWEYPDYWVVKIDVNGNKIWDKTLGGTSEDVLISMAETPDHGFLLGGTSSSKRGADKSEDSNYEDMWLIKINGTNGQKEWDKTFVNGGKYAFRDVIVTREGDYLIGGAFIPQQPTNEIEKGSNYWIIKLKEFQTSSLASFWNLRYGGNGTDNLTSTIKTQDGGYLSGGYTNSGISGDKTQISQGKNDYWIVKCDKNGKKLWDKRYGGSNDDYLNRVLQTQDGGYLLAGSSLSGKSGDKTEVSKGDRDYWIIKTDAQGNKQWDKTFGGSGEEELVKVIQLSTGEYVLGGYSNSPVSGDKTQASQGSSDYWILKISSTGTLIWDQRYGGGAAETLGSFIQTTDGGFLLGGSSLSGKSGDKSQVSQGGSDYWVVKTDKQGTLVWEKTFGGNSADEAYSVGMNSDNNYFISGTSSSGKSGNKTQASQGGKDFWLVTLDEKGTKLWDRTFGGSKDDELRASTYTHQGHYVLAGHSYSDISGDKTQDSQGESDYWAVVVDENGNKVQDLRFGGSGKEELRTVTQTKDGGILLAGRSSSGVSGDRTQPSQGSTDYWLVKVAPQTSPILAARQATVTAEPVSKTAFLNLQAYPNPFQEKVTISFTLPDTQMVTVKVLDSQGKAIATLFQEDANANQTYQVEWQAGKQESGLYFLRLQTAGKVQHQKVLLTK</sequence>
<accession>A0A369QIZ5</accession>
<proteinExistence type="predicted"/>
<name>A0A369QIZ5_9BACT</name>
<dbReference type="Pfam" id="PF18962">
    <property type="entry name" value="Por_Secre_tail"/>
    <property type="match status" value="1"/>
</dbReference>
<dbReference type="EMBL" id="QASA01000001">
    <property type="protein sequence ID" value="RDC64881.1"/>
    <property type="molecule type" value="Genomic_DNA"/>
</dbReference>
<comment type="caution">
    <text evidence="4">The sequence shown here is derived from an EMBL/GenBank/DDBJ whole genome shotgun (WGS) entry which is preliminary data.</text>
</comment>
<feature type="domain" description="Secretion system C-terminal sorting" evidence="3">
    <location>
        <begin position="1458"/>
        <end position="1533"/>
    </location>
</feature>